<evidence type="ECO:0000313" key="3">
    <source>
        <dbReference type="Proteomes" id="UP000320762"/>
    </source>
</evidence>
<dbReference type="STRING" id="97359.A0A550CR86"/>
<dbReference type="AlphaFoldDB" id="A0A550CR86"/>
<keyword evidence="3" id="KW-1185">Reference proteome</keyword>
<reference evidence="2 3" key="1">
    <citation type="journal article" date="2019" name="New Phytol.">
        <title>Comparative genomics reveals unique wood-decay strategies and fruiting body development in the Schizophyllaceae.</title>
        <authorList>
            <person name="Almasi E."/>
            <person name="Sahu N."/>
            <person name="Krizsan K."/>
            <person name="Balint B."/>
            <person name="Kovacs G.M."/>
            <person name="Kiss B."/>
            <person name="Cseklye J."/>
            <person name="Drula E."/>
            <person name="Henrissat B."/>
            <person name="Nagy I."/>
            <person name="Chovatia M."/>
            <person name="Adam C."/>
            <person name="LaButti K."/>
            <person name="Lipzen A."/>
            <person name="Riley R."/>
            <person name="Grigoriev I.V."/>
            <person name="Nagy L.G."/>
        </authorList>
    </citation>
    <scope>NUCLEOTIDE SEQUENCE [LARGE SCALE GENOMIC DNA]</scope>
    <source>
        <strain evidence="2 3">NL-1724</strain>
    </source>
</reference>
<evidence type="ECO:0000313" key="2">
    <source>
        <dbReference type="EMBL" id="TRM67298.1"/>
    </source>
</evidence>
<proteinExistence type="predicted"/>
<dbReference type="EMBL" id="VDMD01000003">
    <property type="protein sequence ID" value="TRM67298.1"/>
    <property type="molecule type" value="Genomic_DNA"/>
</dbReference>
<gene>
    <name evidence="2" type="ORF">BD626DRAFT_535200</name>
</gene>
<dbReference type="Proteomes" id="UP000320762">
    <property type="component" value="Unassembled WGS sequence"/>
</dbReference>
<organism evidence="2 3">
    <name type="scientific">Schizophyllum amplum</name>
    <dbReference type="NCBI Taxonomy" id="97359"/>
    <lineage>
        <taxon>Eukaryota</taxon>
        <taxon>Fungi</taxon>
        <taxon>Dikarya</taxon>
        <taxon>Basidiomycota</taxon>
        <taxon>Agaricomycotina</taxon>
        <taxon>Agaricomycetes</taxon>
        <taxon>Agaricomycetidae</taxon>
        <taxon>Agaricales</taxon>
        <taxon>Schizophyllaceae</taxon>
        <taxon>Schizophyllum</taxon>
    </lineage>
</organism>
<feature type="compositionally biased region" description="Polar residues" evidence="1">
    <location>
        <begin position="251"/>
        <end position="269"/>
    </location>
</feature>
<name>A0A550CR86_9AGAR</name>
<dbReference type="OrthoDB" id="3065446at2759"/>
<accession>A0A550CR86</accession>
<evidence type="ECO:0000256" key="1">
    <source>
        <dbReference type="SAM" id="MobiDB-lite"/>
    </source>
</evidence>
<comment type="caution">
    <text evidence="2">The sequence shown here is derived from an EMBL/GenBank/DDBJ whole genome shotgun (WGS) entry which is preliminary data.</text>
</comment>
<feature type="region of interest" description="Disordered" evidence="1">
    <location>
        <begin position="251"/>
        <end position="270"/>
    </location>
</feature>
<protein>
    <submittedName>
        <fullName evidence="2">Uncharacterized protein</fullName>
    </submittedName>
</protein>
<sequence length="477" mass="53639">MAQSMTGFKDDGQYGALFVGVHHMDDEQLQFLRELAPSMINEQVPEEVNPDGDPPSHKHTQKVAIWEWLQLLFAMKAMNDANEACRFSFASMSYNRYVQALINPKTNRRDFDAICQVDLVFGGPALNENFRRVVLYLRARLQPSYTHISSNSDPEYCVPNENALYDLIAGLRLVEQSNVVIFPGTLSTLYGGNKVQLHKNLDDIALRRDHARPRTVHADHNAALSHKSVYKRSYSARSDAVYVNTVDGIPTRTQDTTSRGVTSHSSSQAPAPAYGVSTGFELLDHGWLAQTHLPLLKMYQFGELRVWIVGGKISRVIQTCPLPADEHDTTGLFSEFVRHGCPPTKWAFEHASALKDGAAWGQFASGHHTPQIMEEGRKELEDFVLTVYRDLVAIEREALMGHISDIELMCRFDVGIMKGTDSFHYYVSEVERSPTTCMWGWYDWAGASADINTVARMMPDWIARHRALPHIGAEGVL</sequence>